<keyword evidence="3" id="KW-1185">Reference proteome</keyword>
<dbReference type="SUPFAM" id="SSF56024">
    <property type="entry name" value="Phospholipase D/nuclease"/>
    <property type="match status" value="1"/>
</dbReference>
<dbReference type="Gene3D" id="3.30.870.10">
    <property type="entry name" value="Endonuclease Chain A"/>
    <property type="match status" value="1"/>
</dbReference>
<reference evidence="2 3" key="1">
    <citation type="submission" date="2018-01" db="EMBL/GenBank/DDBJ databases">
        <title>The draft genome sequence of Halioglobus lutimaris HF004.</title>
        <authorList>
            <person name="Du Z.-J."/>
            <person name="Shi M.-J."/>
        </authorList>
    </citation>
    <scope>NUCLEOTIDE SEQUENCE [LARGE SCALE GENOMIC DNA]</scope>
    <source>
        <strain evidence="2 3">HF004</strain>
    </source>
</reference>
<dbReference type="EMBL" id="PKUS01000043">
    <property type="protein sequence ID" value="PLW66893.1"/>
    <property type="molecule type" value="Genomic_DNA"/>
</dbReference>
<dbReference type="RefSeq" id="WP_101519045.1">
    <property type="nucleotide sequence ID" value="NZ_PKUS01000043.1"/>
</dbReference>
<evidence type="ECO:0000313" key="2">
    <source>
        <dbReference type="EMBL" id="PLW66893.1"/>
    </source>
</evidence>
<sequence>MILYSREFTDELRSSLKAADRRCFIASAFVKLSALEELSRSFPDDIEDISVVARWQKRDILAGASDLEVYEFCRAKGWTFGIDLNLHGKLYMIDDAELFLGSANLTQQGLFLGATGNNEFGTKIPIDLADLSKVNSFIDDEVVWVDDALFELLRDDIANSKNALTPLADTSWALSIIEKIQKPVSYLWVNELLFCSPSELLHLDLNDEAVRHDYDLLSLEIDDLTEVALARSFRRTRLYHWLVQILLTNQSVNFGRVSRELHNSLLDDPTPYRRDVKKFVATLYSWCAMLEDEFDLTPFARTTVISFNSSKI</sequence>
<name>A0A2N5WXC5_9GAMM</name>
<dbReference type="AlphaFoldDB" id="A0A2N5WXC5"/>
<dbReference type="Proteomes" id="UP000235005">
    <property type="component" value="Unassembled WGS sequence"/>
</dbReference>
<dbReference type="InterPro" id="IPR059166">
    <property type="entry name" value="PLD-like_cat"/>
</dbReference>
<dbReference type="GO" id="GO:0006793">
    <property type="term" value="P:phosphorus metabolic process"/>
    <property type="evidence" value="ECO:0007669"/>
    <property type="project" value="UniProtKB-ARBA"/>
</dbReference>
<accession>A0A2N5WXC5</accession>
<evidence type="ECO:0000259" key="1">
    <source>
        <dbReference type="PROSITE" id="PS50035"/>
    </source>
</evidence>
<gene>
    <name evidence="2" type="ORF">C0039_19520</name>
</gene>
<dbReference type="GO" id="GO:0003824">
    <property type="term" value="F:catalytic activity"/>
    <property type="evidence" value="ECO:0007669"/>
    <property type="project" value="InterPro"/>
</dbReference>
<dbReference type="PROSITE" id="PS50035">
    <property type="entry name" value="PLD"/>
    <property type="match status" value="1"/>
</dbReference>
<proteinExistence type="predicted"/>
<organism evidence="2 3">
    <name type="scientific">Pseudohalioglobus lutimaris</name>
    <dbReference type="NCBI Taxonomy" id="1737061"/>
    <lineage>
        <taxon>Bacteria</taxon>
        <taxon>Pseudomonadati</taxon>
        <taxon>Pseudomonadota</taxon>
        <taxon>Gammaproteobacteria</taxon>
        <taxon>Cellvibrionales</taxon>
        <taxon>Halieaceae</taxon>
        <taxon>Pseudohalioglobus</taxon>
    </lineage>
</organism>
<feature type="domain" description="PLD phosphodiesterase" evidence="1">
    <location>
        <begin position="82"/>
        <end position="109"/>
    </location>
</feature>
<protein>
    <recommendedName>
        <fullName evidence="1">PLD phosphodiesterase domain-containing protein</fullName>
    </recommendedName>
</protein>
<dbReference type="OrthoDB" id="6397139at2"/>
<dbReference type="CDD" id="cd09176">
    <property type="entry name" value="PLDc_unchar6"/>
    <property type="match status" value="1"/>
</dbReference>
<comment type="caution">
    <text evidence="2">The sequence shown here is derived from an EMBL/GenBank/DDBJ whole genome shotgun (WGS) entry which is preliminary data.</text>
</comment>
<dbReference type="InterPro" id="IPR001736">
    <property type="entry name" value="PLipase_D/transphosphatidylase"/>
</dbReference>
<evidence type="ECO:0000313" key="3">
    <source>
        <dbReference type="Proteomes" id="UP000235005"/>
    </source>
</evidence>